<dbReference type="PROSITE" id="PS51257">
    <property type="entry name" value="PROKAR_LIPOPROTEIN"/>
    <property type="match status" value="1"/>
</dbReference>
<dbReference type="GeneID" id="78570291"/>
<sequence>MGRKLNYIHLLFFSTIIVILLMSAGCERKATMVSRANGRGRSIIDGKSDSFVDAKSKMTIELDTIVRDWHMLLQTADNGIKIKNENFYDKTLFVTIVKNGKTLFHQKAVTTPWLLGSPDNERQLYAGPLIAVSNTTVYLFVGSYLPETDDGYTYILAFSKDGNVNKYQMPQSLDESDLVTEFYLLYSHECLYKPFDAESLQQIIKEYCTDELLWKIKQQGKFAIFPPKISDRHFLKYDVASEMIDIDTTKMLLYSRIYFYKRHCYQPLDSMKVVLKGRRNEYNGVSYDKILSINH</sequence>
<evidence type="ECO:0000313" key="1">
    <source>
        <dbReference type="EMBL" id="SUC11707.1"/>
    </source>
</evidence>
<dbReference type="EMBL" id="UGTP01000001">
    <property type="protein sequence ID" value="SUC11707.1"/>
    <property type="molecule type" value="Genomic_DNA"/>
</dbReference>
<reference evidence="1 2" key="1">
    <citation type="submission" date="2018-06" db="EMBL/GenBank/DDBJ databases">
        <authorList>
            <consortium name="Pathogen Informatics"/>
            <person name="Doyle S."/>
        </authorList>
    </citation>
    <scope>NUCLEOTIDE SEQUENCE [LARGE SCALE GENOMIC DNA]</scope>
    <source>
        <strain evidence="1 2">NCTC13043</strain>
    </source>
</reference>
<dbReference type="RefSeq" id="WP_147278662.1">
    <property type="nucleotide sequence ID" value="NZ_UGTP01000001.1"/>
</dbReference>
<proteinExistence type="predicted"/>
<name>A0A379EZ85_9BACT</name>
<dbReference type="Proteomes" id="UP000254235">
    <property type="component" value="Unassembled WGS sequence"/>
</dbReference>
<dbReference type="AlphaFoldDB" id="A0A379EZ85"/>
<accession>A0A379EZ85</accession>
<protein>
    <submittedName>
        <fullName evidence="1">Uncharacterized protein</fullName>
    </submittedName>
</protein>
<organism evidence="1 2">
    <name type="scientific">Prevotella pallens</name>
    <dbReference type="NCBI Taxonomy" id="60133"/>
    <lineage>
        <taxon>Bacteria</taxon>
        <taxon>Pseudomonadati</taxon>
        <taxon>Bacteroidota</taxon>
        <taxon>Bacteroidia</taxon>
        <taxon>Bacteroidales</taxon>
        <taxon>Prevotellaceae</taxon>
        <taxon>Prevotella</taxon>
    </lineage>
</organism>
<dbReference type="OrthoDB" id="1064142at2"/>
<evidence type="ECO:0000313" key="2">
    <source>
        <dbReference type="Proteomes" id="UP000254235"/>
    </source>
</evidence>
<gene>
    <name evidence="1" type="ORF">NCTC13043_00563</name>
</gene>